<name>A0ABQ1MV57_9BACT</name>
<organism evidence="1 2">
    <name type="scientific">Marivirga lumbricoides</name>
    <dbReference type="NCBI Taxonomy" id="1046115"/>
    <lineage>
        <taxon>Bacteria</taxon>
        <taxon>Pseudomonadati</taxon>
        <taxon>Bacteroidota</taxon>
        <taxon>Cytophagia</taxon>
        <taxon>Cytophagales</taxon>
        <taxon>Marivirgaceae</taxon>
        <taxon>Marivirga</taxon>
    </lineage>
</organism>
<proteinExistence type="predicted"/>
<comment type="caution">
    <text evidence="1">The sequence shown here is derived from an EMBL/GenBank/DDBJ whole genome shotgun (WGS) entry which is preliminary data.</text>
</comment>
<protein>
    <submittedName>
        <fullName evidence="1">Uncharacterized protein</fullName>
    </submittedName>
</protein>
<sequence length="352" mass="40100">MKFIQTIFFLVITQNLVAQENIVLSEGTFKVKGLSEQELYFGLFEGDQLVFSLEENKGKSLKEIEIVEYPDNSKFFEVEIDHIDNKEFLIQNTGIYKLRLKNSALGGRVCRYKLERIPADPSKKFNSTVYWETKKDTTFYTINENYLVSKDTSIVSVIQHKVERVHSETALNGKTNKSIVKVDLPKNTISWSYYLGVGEDAEAVFKQAEEKASGRIAQLKGASRLSKSLISLDFTGSAALASLVIDGIVELGVMDEKADNIQYWIIPDYANAQLFMSNNNFYQYDNGNGPIVYKRMEAPLSGTFYIGLYNDNMVEGIDVHIRLSAITVTEKWGQRAVEKYNIETWKEPYLKD</sequence>
<dbReference type="EMBL" id="BMEC01000012">
    <property type="protein sequence ID" value="GGC47214.1"/>
    <property type="molecule type" value="Genomic_DNA"/>
</dbReference>
<reference evidence="2" key="1">
    <citation type="journal article" date="2019" name="Int. J. Syst. Evol. Microbiol.">
        <title>The Global Catalogue of Microorganisms (GCM) 10K type strain sequencing project: providing services to taxonomists for standard genome sequencing and annotation.</title>
        <authorList>
            <consortium name="The Broad Institute Genomics Platform"/>
            <consortium name="The Broad Institute Genome Sequencing Center for Infectious Disease"/>
            <person name="Wu L."/>
            <person name="Ma J."/>
        </authorList>
    </citation>
    <scope>NUCLEOTIDE SEQUENCE [LARGE SCALE GENOMIC DNA]</scope>
    <source>
        <strain evidence="2">CGMCC 1.10832</strain>
    </source>
</reference>
<evidence type="ECO:0000313" key="1">
    <source>
        <dbReference type="EMBL" id="GGC47214.1"/>
    </source>
</evidence>
<dbReference type="RefSeq" id="WP_188466172.1">
    <property type="nucleotide sequence ID" value="NZ_BAABHU010000012.1"/>
</dbReference>
<gene>
    <name evidence="1" type="ORF">GCM10011506_35980</name>
</gene>
<dbReference type="Proteomes" id="UP000636010">
    <property type="component" value="Unassembled WGS sequence"/>
</dbReference>
<keyword evidence="2" id="KW-1185">Reference proteome</keyword>
<evidence type="ECO:0000313" key="2">
    <source>
        <dbReference type="Proteomes" id="UP000636010"/>
    </source>
</evidence>
<accession>A0ABQ1MV57</accession>